<dbReference type="RefSeq" id="WP_091871723.1">
    <property type="nucleotide sequence ID" value="NZ_FOLD01000003.1"/>
</dbReference>
<dbReference type="PANTHER" id="PTHR43477:SF1">
    <property type="entry name" value="DIHYDROANTICAPSIN 7-DEHYDROGENASE"/>
    <property type="match status" value="1"/>
</dbReference>
<organism evidence="4 5">
    <name type="scientific">Massilia yuzhufengensis</name>
    <dbReference type="NCBI Taxonomy" id="1164594"/>
    <lineage>
        <taxon>Bacteria</taxon>
        <taxon>Pseudomonadati</taxon>
        <taxon>Pseudomonadota</taxon>
        <taxon>Betaproteobacteria</taxon>
        <taxon>Burkholderiales</taxon>
        <taxon>Oxalobacteraceae</taxon>
        <taxon>Telluria group</taxon>
        <taxon>Massilia</taxon>
    </lineage>
</organism>
<name>A0A1I1G4U2_9BURK</name>
<dbReference type="PANTHER" id="PTHR43477">
    <property type="entry name" value="DIHYDROANTICAPSIN 7-DEHYDROGENASE"/>
    <property type="match status" value="1"/>
</dbReference>
<evidence type="ECO:0000313" key="4">
    <source>
        <dbReference type="EMBL" id="SFC06767.1"/>
    </source>
</evidence>
<dbReference type="InterPro" id="IPR002347">
    <property type="entry name" value="SDR_fam"/>
</dbReference>
<dbReference type="InterPro" id="IPR036291">
    <property type="entry name" value="NAD(P)-bd_dom_sf"/>
</dbReference>
<sequence length="254" mass="25669">MTVYSDTYLAGGTWLVTGASSGIGRETAMLVAACGGRVIAAGRDAARIDEAVAALPGSGHLAVSFDLHDVDATADWLKALAVQHGPFSGVFHAAGVEAIRPVRLLRQQQVQDVMGASLFAALGIARAMAAKGAMLDGGALVFMSSVAGAAGQAGMAAYSAAKAGIDGMVRSLACEFAPRAIRVNAIAAGAVRTPMHERLARGATGAAMDAYEQQHLLGFGAAADVAHAAAFLLGPAGRWVTGTTMVVDGGYLCK</sequence>
<evidence type="ECO:0000256" key="1">
    <source>
        <dbReference type="ARBA" id="ARBA00006484"/>
    </source>
</evidence>
<dbReference type="SMART" id="SM00822">
    <property type="entry name" value="PKS_KR"/>
    <property type="match status" value="1"/>
</dbReference>
<dbReference type="OrthoDB" id="9790785at2"/>
<dbReference type="AlphaFoldDB" id="A0A1I1G4U2"/>
<protein>
    <submittedName>
        <fullName evidence="4">NAD(P)-dependent dehydrogenase, short-chain alcohol dehydrogenase family</fullName>
    </submittedName>
</protein>
<keyword evidence="5" id="KW-1185">Reference proteome</keyword>
<dbReference type="EMBL" id="FOLD01000003">
    <property type="protein sequence ID" value="SFC06767.1"/>
    <property type="molecule type" value="Genomic_DNA"/>
</dbReference>
<dbReference type="InterPro" id="IPR057326">
    <property type="entry name" value="KR_dom"/>
</dbReference>
<gene>
    <name evidence="4" type="ORF">SAMN05216204_103198</name>
</gene>
<dbReference type="Pfam" id="PF13561">
    <property type="entry name" value="adh_short_C2"/>
    <property type="match status" value="1"/>
</dbReference>
<comment type="similarity">
    <text evidence="1">Belongs to the short-chain dehydrogenases/reductases (SDR) family.</text>
</comment>
<keyword evidence="2" id="KW-0560">Oxidoreductase</keyword>
<dbReference type="GO" id="GO:0016491">
    <property type="term" value="F:oxidoreductase activity"/>
    <property type="evidence" value="ECO:0007669"/>
    <property type="project" value="UniProtKB-KW"/>
</dbReference>
<reference evidence="5" key="1">
    <citation type="submission" date="2016-10" db="EMBL/GenBank/DDBJ databases">
        <authorList>
            <person name="Varghese N."/>
            <person name="Submissions S."/>
        </authorList>
    </citation>
    <scope>NUCLEOTIDE SEQUENCE [LARGE SCALE GENOMIC DNA]</scope>
    <source>
        <strain evidence="5">CGMCC 1.12041</strain>
    </source>
</reference>
<evidence type="ECO:0000259" key="3">
    <source>
        <dbReference type="SMART" id="SM00822"/>
    </source>
</evidence>
<evidence type="ECO:0000313" key="5">
    <source>
        <dbReference type="Proteomes" id="UP000198639"/>
    </source>
</evidence>
<proteinExistence type="inferred from homology"/>
<dbReference type="InterPro" id="IPR051122">
    <property type="entry name" value="SDR_DHRS6-like"/>
</dbReference>
<dbReference type="Proteomes" id="UP000198639">
    <property type="component" value="Unassembled WGS sequence"/>
</dbReference>
<dbReference type="Gene3D" id="3.40.50.720">
    <property type="entry name" value="NAD(P)-binding Rossmann-like Domain"/>
    <property type="match status" value="1"/>
</dbReference>
<dbReference type="InterPro" id="IPR020904">
    <property type="entry name" value="Sc_DH/Rdtase_CS"/>
</dbReference>
<dbReference type="STRING" id="1164594.SAMN05216204_103198"/>
<dbReference type="PROSITE" id="PS00061">
    <property type="entry name" value="ADH_SHORT"/>
    <property type="match status" value="1"/>
</dbReference>
<evidence type="ECO:0000256" key="2">
    <source>
        <dbReference type="ARBA" id="ARBA00023002"/>
    </source>
</evidence>
<dbReference type="CDD" id="cd05233">
    <property type="entry name" value="SDR_c"/>
    <property type="match status" value="1"/>
</dbReference>
<dbReference type="PRINTS" id="PR00081">
    <property type="entry name" value="GDHRDH"/>
</dbReference>
<dbReference type="SUPFAM" id="SSF51735">
    <property type="entry name" value="NAD(P)-binding Rossmann-fold domains"/>
    <property type="match status" value="1"/>
</dbReference>
<feature type="domain" description="Ketoreductase" evidence="3">
    <location>
        <begin position="12"/>
        <end position="189"/>
    </location>
</feature>
<accession>A0A1I1G4U2</accession>